<keyword evidence="1" id="KW-0472">Membrane</keyword>
<name>A0A8D9E8F6_9HEMI</name>
<reference evidence="2" key="1">
    <citation type="submission" date="2021-05" db="EMBL/GenBank/DDBJ databases">
        <authorList>
            <person name="Alioto T."/>
            <person name="Alioto T."/>
            <person name="Gomez Garrido J."/>
        </authorList>
    </citation>
    <scope>NUCLEOTIDE SEQUENCE</scope>
</reference>
<feature type="transmembrane region" description="Helical" evidence="1">
    <location>
        <begin position="6"/>
        <end position="22"/>
    </location>
</feature>
<feature type="transmembrane region" description="Helical" evidence="1">
    <location>
        <begin position="66"/>
        <end position="88"/>
    </location>
</feature>
<evidence type="ECO:0000313" key="2">
    <source>
        <dbReference type="EMBL" id="CAG6744356.1"/>
    </source>
</evidence>
<proteinExistence type="predicted"/>
<protein>
    <submittedName>
        <fullName evidence="2">Uncharacterized protein</fullName>
    </submittedName>
</protein>
<evidence type="ECO:0000256" key="1">
    <source>
        <dbReference type="SAM" id="Phobius"/>
    </source>
</evidence>
<feature type="transmembrane region" description="Helical" evidence="1">
    <location>
        <begin position="42"/>
        <end position="60"/>
    </location>
</feature>
<keyword evidence="1" id="KW-0812">Transmembrane</keyword>
<dbReference type="AlphaFoldDB" id="A0A8D9E8F6"/>
<accession>A0A8D9E8F6</accession>
<keyword evidence="1" id="KW-1133">Transmembrane helix</keyword>
<organism evidence="2">
    <name type="scientific">Cacopsylla melanoneura</name>
    <dbReference type="NCBI Taxonomy" id="428564"/>
    <lineage>
        <taxon>Eukaryota</taxon>
        <taxon>Metazoa</taxon>
        <taxon>Ecdysozoa</taxon>
        <taxon>Arthropoda</taxon>
        <taxon>Hexapoda</taxon>
        <taxon>Insecta</taxon>
        <taxon>Pterygota</taxon>
        <taxon>Neoptera</taxon>
        <taxon>Paraneoptera</taxon>
        <taxon>Hemiptera</taxon>
        <taxon>Sternorrhyncha</taxon>
        <taxon>Psylloidea</taxon>
        <taxon>Psyllidae</taxon>
        <taxon>Psyllinae</taxon>
        <taxon>Cacopsylla</taxon>
    </lineage>
</organism>
<sequence length="115" mass="13609">MLGVGFIFNLSNLKVFFVRYYTPLSWLTRCLCSSLLSLYHRFLFMLLFISISLFISPSFLKLSMTLIMLQLILYLFLYFSCHTVFQLLKWVSNLIGIQFVYYQSAIPYYLVPAHC</sequence>
<dbReference type="EMBL" id="HBUF01465190">
    <property type="protein sequence ID" value="CAG6744356.1"/>
    <property type="molecule type" value="Transcribed_RNA"/>
</dbReference>